<reference evidence="2" key="1">
    <citation type="journal article" date="2015" name="Nat. Genet.">
        <title>The genome and transcriptome of the zoonotic hookworm Ancylostoma ceylanicum identify infection-specific gene families.</title>
        <authorList>
            <person name="Schwarz E.M."/>
            <person name="Hu Y."/>
            <person name="Antoshechkin I."/>
            <person name="Miller M.M."/>
            <person name="Sternberg P.W."/>
            <person name="Aroian R.V."/>
        </authorList>
    </citation>
    <scope>NUCLEOTIDE SEQUENCE</scope>
    <source>
        <strain evidence="2">HY135</strain>
    </source>
</reference>
<keyword evidence="2" id="KW-1185">Reference proteome</keyword>
<evidence type="ECO:0000313" key="1">
    <source>
        <dbReference type="EMBL" id="EYB88985.1"/>
    </source>
</evidence>
<gene>
    <name evidence="1" type="primary">Acey_s0238.g3285</name>
    <name evidence="1" type="ORF">Y032_0238g3285</name>
</gene>
<dbReference type="EMBL" id="JARK01001574">
    <property type="protein sequence ID" value="EYB88985.1"/>
    <property type="molecule type" value="Genomic_DNA"/>
</dbReference>
<proteinExistence type="predicted"/>
<evidence type="ECO:0000313" key="2">
    <source>
        <dbReference type="Proteomes" id="UP000024635"/>
    </source>
</evidence>
<accession>A0A016SEF5</accession>
<dbReference type="Proteomes" id="UP000024635">
    <property type="component" value="Unassembled WGS sequence"/>
</dbReference>
<dbReference type="AlphaFoldDB" id="A0A016SEF5"/>
<comment type="caution">
    <text evidence="1">The sequence shown here is derived from an EMBL/GenBank/DDBJ whole genome shotgun (WGS) entry which is preliminary data.</text>
</comment>
<sequence>MLKNMYDAAAHFFLRFKGQAQDQISVPHYLKQFLRDCGYGALKVSCNTVRLQIRLTLHFTITSISPHHAFWTRHGAAELQYDDYHKKETVKLAGADPDCAMLAYHSQSTQLGTYNKSSKTGCAHGFVEIRQLAADQRKDNEAVVSEVESQLIFADLTKSNRNRAKDVYDAVDLEEDARLLDDIDYKDDEDEVYSAQLPPQSVDDGIDVESGCTFDTEQEPCTSKTHRGTIHRATVEECGEVSAKRIRPSPEKKAKKCVVDETIHGWCLIERCSRCHSHL</sequence>
<organism evidence="1 2">
    <name type="scientific">Ancylostoma ceylanicum</name>
    <dbReference type="NCBI Taxonomy" id="53326"/>
    <lineage>
        <taxon>Eukaryota</taxon>
        <taxon>Metazoa</taxon>
        <taxon>Ecdysozoa</taxon>
        <taxon>Nematoda</taxon>
        <taxon>Chromadorea</taxon>
        <taxon>Rhabditida</taxon>
        <taxon>Rhabditina</taxon>
        <taxon>Rhabditomorpha</taxon>
        <taxon>Strongyloidea</taxon>
        <taxon>Ancylostomatidae</taxon>
        <taxon>Ancylostomatinae</taxon>
        <taxon>Ancylostoma</taxon>
    </lineage>
</organism>
<name>A0A016SEF5_9BILA</name>
<protein>
    <submittedName>
        <fullName evidence="1">Uncharacterized protein</fullName>
    </submittedName>
</protein>